<dbReference type="EC" id="1.1.1.133" evidence="2"/>
<dbReference type="PATRIC" id="fig|1618484.3.peg.112"/>
<dbReference type="GO" id="GO:0005829">
    <property type="term" value="C:cytosol"/>
    <property type="evidence" value="ECO:0007669"/>
    <property type="project" value="TreeGrafter"/>
</dbReference>
<dbReference type="AlphaFoldDB" id="A0A0G0B1A8"/>
<dbReference type="GO" id="GO:0008831">
    <property type="term" value="F:dTDP-4-dehydrorhamnose reductase activity"/>
    <property type="evidence" value="ECO:0007669"/>
    <property type="project" value="UniProtKB-EC"/>
</dbReference>
<dbReference type="InterPro" id="IPR036291">
    <property type="entry name" value="NAD(P)-bd_dom_sf"/>
</dbReference>
<gene>
    <name evidence="4" type="ORF">UR56_C0002G0076</name>
</gene>
<reference evidence="4 5" key="1">
    <citation type="journal article" date="2015" name="Nature">
        <title>rRNA introns, odd ribosomes, and small enigmatic genomes across a large radiation of phyla.</title>
        <authorList>
            <person name="Brown C.T."/>
            <person name="Hug L.A."/>
            <person name="Thomas B.C."/>
            <person name="Sharon I."/>
            <person name="Castelle C.J."/>
            <person name="Singh A."/>
            <person name="Wilkins M.J."/>
            <person name="Williams K.H."/>
            <person name="Banfield J.F."/>
        </authorList>
    </citation>
    <scope>NUCLEOTIDE SEQUENCE [LARGE SCALE GENOMIC DNA]</scope>
</reference>
<protein>
    <recommendedName>
        <fullName evidence="2">dTDP-4-dehydrorhamnose reductase</fullName>
        <ecNumber evidence="2">1.1.1.133</ecNumber>
    </recommendedName>
</protein>
<sequence length="285" mass="32539">MLMLKIALTGADGLVGSRIVELLKDDFEFIPLPQKLMDITNKEHVDNALKNLDFNIFFHLAAFTNVPGAETNKELCFKINRDGTKNVYEAVKQKQKKFIYVSTDFVFDGISPPYNEDSLPNPIGVYALSKYEGEKIVNPPAGGQAMIVRIAYPYRTSFELKKDFFRTFKFYLENNKPLSMITDSLMTPTFIDDIAYGLKYLFNNYKPEIYHLVGSQSISPYDAAMKVAETFNLDKSLIGKTTYEEYILGKARLPQFATIKSNKNNFWKMKTFGEGLDVIKKQISK</sequence>
<dbReference type="Pfam" id="PF04321">
    <property type="entry name" value="RmlD_sub_bind"/>
    <property type="match status" value="1"/>
</dbReference>
<dbReference type="UniPathway" id="UPA00124"/>
<comment type="pathway">
    <text evidence="2">Carbohydrate biosynthesis; dTDP-L-rhamnose biosynthesis.</text>
</comment>
<dbReference type="PANTHER" id="PTHR10491">
    <property type="entry name" value="DTDP-4-DEHYDRORHAMNOSE REDUCTASE"/>
    <property type="match status" value="1"/>
</dbReference>
<name>A0A0G0B1A8_9BACT</name>
<comment type="function">
    <text evidence="2">Catalyzes the reduction of dTDP-6-deoxy-L-lyxo-4-hexulose to yield dTDP-L-rhamnose.</text>
</comment>
<keyword evidence="2" id="KW-0521">NADP</keyword>
<dbReference type="STRING" id="1618484.UR56_C0002G0076"/>
<dbReference type="InterPro" id="IPR005913">
    <property type="entry name" value="dTDP_dehydrorham_reduct"/>
</dbReference>
<dbReference type="SUPFAM" id="SSF51735">
    <property type="entry name" value="NAD(P)-binding Rossmann-fold domains"/>
    <property type="match status" value="1"/>
</dbReference>
<organism evidence="4 5">
    <name type="scientific">Candidatus Roizmanbacteria bacterium GW2011_GWC2_34_23</name>
    <dbReference type="NCBI Taxonomy" id="1618484"/>
    <lineage>
        <taxon>Bacteria</taxon>
        <taxon>Candidatus Roizmaniibacteriota</taxon>
    </lineage>
</organism>
<feature type="domain" description="RmlD-like substrate binding" evidence="3">
    <location>
        <begin position="5"/>
        <end position="263"/>
    </location>
</feature>
<evidence type="ECO:0000259" key="3">
    <source>
        <dbReference type="Pfam" id="PF04321"/>
    </source>
</evidence>
<accession>A0A0G0B1A8</accession>
<dbReference type="Gene3D" id="3.90.25.10">
    <property type="entry name" value="UDP-galactose 4-epimerase, domain 1"/>
    <property type="match status" value="1"/>
</dbReference>
<evidence type="ECO:0000313" key="5">
    <source>
        <dbReference type="Proteomes" id="UP000034004"/>
    </source>
</evidence>
<evidence type="ECO:0000313" key="4">
    <source>
        <dbReference type="EMBL" id="KKP63099.1"/>
    </source>
</evidence>
<evidence type="ECO:0000256" key="2">
    <source>
        <dbReference type="RuleBase" id="RU364082"/>
    </source>
</evidence>
<dbReference type="Gene3D" id="3.40.50.720">
    <property type="entry name" value="NAD(P)-binding Rossmann-like Domain"/>
    <property type="match status" value="1"/>
</dbReference>
<dbReference type="InterPro" id="IPR029903">
    <property type="entry name" value="RmlD-like-bd"/>
</dbReference>
<evidence type="ECO:0000256" key="1">
    <source>
        <dbReference type="ARBA" id="ARBA00010944"/>
    </source>
</evidence>
<proteinExistence type="inferred from homology"/>
<comment type="caution">
    <text evidence="4">The sequence shown here is derived from an EMBL/GenBank/DDBJ whole genome shotgun (WGS) entry which is preliminary data.</text>
</comment>
<dbReference type="GO" id="GO:0019305">
    <property type="term" value="P:dTDP-rhamnose biosynthetic process"/>
    <property type="evidence" value="ECO:0007669"/>
    <property type="project" value="UniProtKB-UniPathway"/>
</dbReference>
<dbReference type="Proteomes" id="UP000034004">
    <property type="component" value="Unassembled WGS sequence"/>
</dbReference>
<dbReference type="CDD" id="cd05254">
    <property type="entry name" value="dTDP_HR_like_SDR_e"/>
    <property type="match status" value="1"/>
</dbReference>
<dbReference type="EMBL" id="LBPR01000002">
    <property type="protein sequence ID" value="KKP63099.1"/>
    <property type="molecule type" value="Genomic_DNA"/>
</dbReference>
<keyword evidence="2" id="KW-0560">Oxidoreductase</keyword>
<dbReference type="PANTHER" id="PTHR10491:SF4">
    <property type="entry name" value="METHIONINE ADENOSYLTRANSFERASE 2 SUBUNIT BETA"/>
    <property type="match status" value="1"/>
</dbReference>
<comment type="similarity">
    <text evidence="1 2">Belongs to the dTDP-4-dehydrorhamnose reductase family.</text>
</comment>